<feature type="repeat" description="WD" evidence="11">
    <location>
        <begin position="195"/>
        <end position="236"/>
    </location>
</feature>
<proteinExistence type="predicted"/>
<dbReference type="GO" id="GO:0006888">
    <property type="term" value="P:endoplasmic reticulum to Golgi vesicle-mediated transport"/>
    <property type="evidence" value="ECO:0007669"/>
    <property type="project" value="TreeGrafter"/>
</dbReference>
<reference evidence="12 13" key="1">
    <citation type="submission" date="2013-12" db="EMBL/GenBank/DDBJ databases">
        <title>Draft genome of the parsitic nematode Ancylostoma duodenale.</title>
        <authorList>
            <person name="Mitreva M."/>
        </authorList>
    </citation>
    <scope>NUCLEOTIDE SEQUENCE [LARGE SCALE GENOMIC DNA]</scope>
    <source>
        <strain evidence="12 13">Zhejiang</strain>
    </source>
</reference>
<dbReference type="GO" id="GO:0005085">
    <property type="term" value="F:guanyl-nucleotide exchange factor activity"/>
    <property type="evidence" value="ECO:0007669"/>
    <property type="project" value="InterPro"/>
</dbReference>
<dbReference type="GO" id="GO:0005789">
    <property type="term" value="C:endoplasmic reticulum membrane"/>
    <property type="evidence" value="ECO:0007669"/>
    <property type="project" value="UniProtKB-SubCell"/>
</dbReference>
<keyword evidence="13" id="KW-1185">Reference proteome</keyword>
<dbReference type="InterPro" id="IPR001680">
    <property type="entry name" value="WD40_rpt"/>
</dbReference>
<accession>A0A0C2DAR3</accession>
<evidence type="ECO:0000256" key="1">
    <source>
        <dbReference type="ARBA" id="ARBA00004389"/>
    </source>
</evidence>
<comment type="subcellular location">
    <subcellularLocation>
        <location evidence="1">Endoplasmic reticulum membrane</location>
        <topology evidence="1">Single-pass membrane protein</topology>
    </subcellularLocation>
</comment>
<dbReference type="GO" id="GO:0003400">
    <property type="term" value="P:regulation of COPII vesicle coating"/>
    <property type="evidence" value="ECO:0007669"/>
    <property type="project" value="TreeGrafter"/>
</dbReference>
<dbReference type="SMART" id="SM00320">
    <property type="entry name" value="WD40"/>
    <property type="match status" value="3"/>
</dbReference>
<dbReference type="PROSITE" id="PS00678">
    <property type="entry name" value="WD_REPEATS_1"/>
    <property type="match status" value="1"/>
</dbReference>
<keyword evidence="4" id="KW-0812">Transmembrane</keyword>
<evidence type="ECO:0000256" key="10">
    <source>
        <dbReference type="ARBA" id="ARBA00023136"/>
    </source>
</evidence>
<dbReference type="InterPro" id="IPR045260">
    <property type="entry name" value="Sec12-like"/>
</dbReference>
<name>A0A0C2DAR3_9BILA</name>
<dbReference type="AlphaFoldDB" id="A0A0C2DAR3"/>
<dbReference type="OrthoDB" id="2013972at2759"/>
<organism evidence="12 13">
    <name type="scientific">Ancylostoma duodenale</name>
    <dbReference type="NCBI Taxonomy" id="51022"/>
    <lineage>
        <taxon>Eukaryota</taxon>
        <taxon>Metazoa</taxon>
        <taxon>Ecdysozoa</taxon>
        <taxon>Nematoda</taxon>
        <taxon>Chromadorea</taxon>
        <taxon>Rhabditida</taxon>
        <taxon>Rhabditina</taxon>
        <taxon>Rhabditomorpha</taxon>
        <taxon>Strongyloidea</taxon>
        <taxon>Ancylostomatidae</taxon>
        <taxon>Ancylostomatinae</taxon>
        <taxon>Ancylostoma</taxon>
    </lineage>
</organism>
<dbReference type="Gene3D" id="2.130.10.10">
    <property type="entry name" value="YVTN repeat-like/Quinoprotein amine dehydrogenase"/>
    <property type="match status" value="1"/>
</dbReference>
<keyword evidence="9" id="KW-1133">Transmembrane helix</keyword>
<keyword evidence="5" id="KW-0677">Repeat</keyword>
<evidence type="ECO:0000256" key="11">
    <source>
        <dbReference type="PROSITE-ProRule" id="PRU00221"/>
    </source>
</evidence>
<evidence type="ECO:0000313" key="12">
    <source>
        <dbReference type="EMBL" id="KIH59422.1"/>
    </source>
</evidence>
<keyword evidence="8" id="KW-0653">Protein transport</keyword>
<evidence type="ECO:0000256" key="7">
    <source>
        <dbReference type="ARBA" id="ARBA00022892"/>
    </source>
</evidence>
<sequence length="443" mass="48040">MGGAPSKTEPPVVVTSKIPLFCLKKIGPRHILVAGGGGESKTGVLNLMQSYLLTFENKTMPKAPTPMMARLVNTIETDVYATMNMDVVCCSSPEKGRYLIAAGHGQYCDVYETTGYDVGRDDADKEVLKYKIRSVGRLTTSEKVESFQKCVRFDRSTAGKRVVTGGEDGHVRVWNTRALVEDRNPETIHRPITDIQAHKSDVFDIDISPDGRVIISVGHDGIAKLWDMNLGTLIHEVPFPTECAKGYKVRSIRCTSLGTGSNLVFIAGYNPVSLSSKRVSFLALWVFNRERNAIRTIVVRSTGQGDGIASLCVSCCGNFTGMGSMGGSVFIYDTHEMKQLAAFKETHGIFVTAVEFLDRIAPDVLSLVPQPSPDKPRLAKGPGALARASIISLSADQTIQHERKSSNGFRDRPFLVGLAHSASNLAIPSDGSPGISSLDFDGR</sequence>
<evidence type="ECO:0000256" key="4">
    <source>
        <dbReference type="ARBA" id="ARBA00022692"/>
    </source>
</evidence>
<dbReference type="InterPro" id="IPR019775">
    <property type="entry name" value="WD40_repeat_CS"/>
</dbReference>
<dbReference type="EMBL" id="KN731976">
    <property type="protein sequence ID" value="KIH59422.1"/>
    <property type="molecule type" value="Genomic_DNA"/>
</dbReference>
<dbReference type="InterPro" id="IPR015943">
    <property type="entry name" value="WD40/YVTN_repeat-like_dom_sf"/>
</dbReference>
<dbReference type="GO" id="GO:0015031">
    <property type="term" value="P:protein transport"/>
    <property type="evidence" value="ECO:0007669"/>
    <property type="project" value="UniProtKB-KW"/>
</dbReference>
<evidence type="ECO:0000313" key="13">
    <source>
        <dbReference type="Proteomes" id="UP000054047"/>
    </source>
</evidence>
<keyword evidence="2" id="KW-0813">Transport</keyword>
<dbReference type="PROSITE" id="PS50082">
    <property type="entry name" value="WD_REPEATS_2"/>
    <property type="match status" value="2"/>
</dbReference>
<keyword evidence="10" id="KW-0472">Membrane</keyword>
<evidence type="ECO:0000256" key="3">
    <source>
        <dbReference type="ARBA" id="ARBA00022574"/>
    </source>
</evidence>
<dbReference type="PANTHER" id="PTHR23284">
    <property type="entry name" value="PROLACTIN REGULATORY ELEMENT BINDING PROTEIN"/>
    <property type="match status" value="1"/>
</dbReference>
<keyword evidence="7" id="KW-0931">ER-Golgi transport</keyword>
<feature type="repeat" description="WD" evidence="11">
    <location>
        <begin position="159"/>
        <end position="177"/>
    </location>
</feature>
<evidence type="ECO:0000256" key="5">
    <source>
        <dbReference type="ARBA" id="ARBA00022737"/>
    </source>
</evidence>
<dbReference type="InterPro" id="IPR036322">
    <property type="entry name" value="WD40_repeat_dom_sf"/>
</dbReference>
<protein>
    <submittedName>
        <fullName evidence="12">WD domain, G-beta repeat protein</fullName>
    </submittedName>
</protein>
<dbReference type="Proteomes" id="UP000054047">
    <property type="component" value="Unassembled WGS sequence"/>
</dbReference>
<evidence type="ECO:0000256" key="9">
    <source>
        <dbReference type="ARBA" id="ARBA00022989"/>
    </source>
</evidence>
<dbReference type="Pfam" id="PF00400">
    <property type="entry name" value="WD40"/>
    <property type="match status" value="2"/>
</dbReference>
<dbReference type="PANTHER" id="PTHR23284:SF0">
    <property type="entry name" value="PROLACTIN REGULATORY ELEMENT-BINDING PROTEIN"/>
    <property type="match status" value="1"/>
</dbReference>
<evidence type="ECO:0000256" key="2">
    <source>
        <dbReference type="ARBA" id="ARBA00022448"/>
    </source>
</evidence>
<dbReference type="PROSITE" id="PS50294">
    <property type="entry name" value="WD_REPEATS_REGION"/>
    <property type="match status" value="1"/>
</dbReference>
<dbReference type="SUPFAM" id="SSF50978">
    <property type="entry name" value="WD40 repeat-like"/>
    <property type="match status" value="1"/>
</dbReference>
<evidence type="ECO:0000256" key="8">
    <source>
        <dbReference type="ARBA" id="ARBA00022927"/>
    </source>
</evidence>
<keyword evidence="6" id="KW-0256">Endoplasmic reticulum</keyword>
<keyword evidence="3 11" id="KW-0853">WD repeat</keyword>
<evidence type="ECO:0000256" key="6">
    <source>
        <dbReference type="ARBA" id="ARBA00022824"/>
    </source>
</evidence>
<gene>
    <name evidence="12" type="ORF">ANCDUO_10348</name>
</gene>